<dbReference type="Gene3D" id="3.40.630.30">
    <property type="match status" value="1"/>
</dbReference>
<name>A0ABV2CNV6_9RHOO</name>
<evidence type="ECO:0000256" key="1">
    <source>
        <dbReference type="ARBA" id="ARBA00022679"/>
    </source>
</evidence>
<accession>A0ABV2CNV6</accession>
<comment type="caution">
    <text evidence="4">The sequence shown here is derived from an EMBL/GenBank/DDBJ whole genome shotgun (WGS) entry which is preliminary data.</text>
</comment>
<protein>
    <submittedName>
        <fullName evidence="4">GNAT family N-acetyltransferase</fullName>
    </submittedName>
</protein>
<organism evidence="4 5">
    <name type="scientific">Uliginosibacterium paludis</name>
    <dbReference type="NCBI Taxonomy" id="1615952"/>
    <lineage>
        <taxon>Bacteria</taxon>
        <taxon>Pseudomonadati</taxon>
        <taxon>Pseudomonadota</taxon>
        <taxon>Betaproteobacteria</taxon>
        <taxon>Rhodocyclales</taxon>
        <taxon>Zoogloeaceae</taxon>
        <taxon>Uliginosibacterium</taxon>
    </lineage>
</organism>
<dbReference type="SUPFAM" id="SSF55729">
    <property type="entry name" value="Acyl-CoA N-acyltransferases (Nat)"/>
    <property type="match status" value="1"/>
</dbReference>
<dbReference type="Pfam" id="PF00583">
    <property type="entry name" value="Acetyltransf_1"/>
    <property type="match status" value="1"/>
</dbReference>
<evidence type="ECO:0000259" key="3">
    <source>
        <dbReference type="PROSITE" id="PS51186"/>
    </source>
</evidence>
<reference evidence="4 5" key="1">
    <citation type="submission" date="2024-07" db="EMBL/GenBank/DDBJ databases">
        <title>Uliginosibacterium paludis KCTC:42655.</title>
        <authorList>
            <person name="Kim M.K."/>
        </authorList>
    </citation>
    <scope>NUCLEOTIDE SEQUENCE [LARGE SCALE GENOMIC DNA]</scope>
    <source>
        <strain evidence="4 5">KCTC 42655</strain>
    </source>
</reference>
<dbReference type="InterPro" id="IPR016181">
    <property type="entry name" value="Acyl_CoA_acyltransferase"/>
</dbReference>
<dbReference type="RefSeq" id="WP_345925192.1">
    <property type="nucleotide sequence ID" value="NZ_JBDIVF010000002.1"/>
</dbReference>
<dbReference type="PROSITE" id="PS51186">
    <property type="entry name" value="GNAT"/>
    <property type="match status" value="1"/>
</dbReference>
<evidence type="ECO:0000256" key="2">
    <source>
        <dbReference type="ARBA" id="ARBA00023315"/>
    </source>
</evidence>
<dbReference type="PANTHER" id="PTHR43877">
    <property type="entry name" value="AMINOALKYLPHOSPHONATE N-ACETYLTRANSFERASE-RELATED-RELATED"/>
    <property type="match status" value="1"/>
</dbReference>
<dbReference type="EMBL" id="JBEWLZ010000003">
    <property type="protein sequence ID" value="MET1489596.1"/>
    <property type="molecule type" value="Genomic_DNA"/>
</dbReference>
<dbReference type="Proteomes" id="UP001548590">
    <property type="component" value="Unassembled WGS sequence"/>
</dbReference>
<gene>
    <name evidence="4" type="ORF">ABVT11_07130</name>
</gene>
<dbReference type="InterPro" id="IPR000182">
    <property type="entry name" value="GNAT_dom"/>
</dbReference>
<keyword evidence="1" id="KW-0808">Transferase</keyword>
<evidence type="ECO:0000313" key="5">
    <source>
        <dbReference type="Proteomes" id="UP001548590"/>
    </source>
</evidence>
<sequence length="156" mass="16438">MPHTPRFRTAQASDAPAIDRLYRQLVSHPGVNVQAGRIAALADDPATRLFVCEQGGAVAGTALVSLCADVMFGRQPYAVVENFVIDDALRGSGLGSALMAHIEAFCLAQDCSKIMLLSSAQREAAHRFFARAGFSGSAKQGFVKYRSALTAGGAHA</sequence>
<dbReference type="InterPro" id="IPR050832">
    <property type="entry name" value="Bact_Acetyltransf"/>
</dbReference>
<proteinExistence type="predicted"/>
<dbReference type="CDD" id="cd04301">
    <property type="entry name" value="NAT_SF"/>
    <property type="match status" value="1"/>
</dbReference>
<evidence type="ECO:0000313" key="4">
    <source>
        <dbReference type="EMBL" id="MET1489596.1"/>
    </source>
</evidence>
<keyword evidence="5" id="KW-1185">Reference proteome</keyword>
<feature type="domain" description="N-acetyltransferase" evidence="3">
    <location>
        <begin position="5"/>
        <end position="156"/>
    </location>
</feature>
<keyword evidence="2" id="KW-0012">Acyltransferase</keyword>